<dbReference type="SUPFAM" id="SSF160527">
    <property type="entry name" value="V-type ATPase subunit E-like"/>
    <property type="match status" value="1"/>
</dbReference>
<evidence type="ECO:0000256" key="3">
    <source>
        <dbReference type="ARBA" id="ARBA00022448"/>
    </source>
</evidence>
<protein>
    <recommendedName>
        <fullName evidence="2">V-type ATP synthase subunit E</fullName>
    </recommendedName>
</protein>
<dbReference type="InterPro" id="IPR038495">
    <property type="entry name" value="ATPase_E_C"/>
</dbReference>
<comment type="similarity">
    <text evidence="1">Belongs to the V-ATPase E subunit family.</text>
</comment>
<dbReference type="Gene3D" id="3.30.2320.30">
    <property type="entry name" value="ATP synthase, E subunit, C-terminal"/>
    <property type="match status" value="1"/>
</dbReference>
<evidence type="ECO:0000256" key="4">
    <source>
        <dbReference type="ARBA" id="ARBA00023065"/>
    </source>
</evidence>
<dbReference type="EMBL" id="AP019536">
    <property type="protein sequence ID" value="BBI99450.1"/>
    <property type="molecule type" value="Genomic_DNA"/>
</dbReference>
<organism evidence="5 6">
    <name type="scientific">Ferrigenium kumadai</name>
    <dbReference type="NCBI Taxonomy" id="1682490"/>
    <lineage>
        <taxon>Bacteria</taxon>
        <taxon>Pseudomonadati</taxon>
        <taxon>Pseudomonadota</taxon>
        <taxon>Betaproteobacteria</taxon>
        <taxon>Nitrosomonadales</taxon>
        <taxon>Gallionellaceae</taxon>
        <taxon>Ferrigenium</taxon>
    </lineage>
</organism>
<accession>A0AAN1T078</accession>
<proteinExistence type="inferred from homology"/>
<name>A0AAN1T078_9PROT</name>
<evidence type="ECO:0000313" key="6">
    <source>
        <dbReference type="Proteomes" id="UP001319121"/>
    </source>
</evidence>
<dbReference type="Pfam" id="PF01991">
    <property type="entry name" value="vATP-synt_E"/>
    <property type="match status" value="1"/>
</dbReference>
<dbReference type="GO" id="GO:0033178">
    <property type="term" value="C:proton-transporting two-sector ATPase complex, catalytic domain"/>
    <property type="evidence" value="ECO:0007669"/>
    <property type="project" value="InterPro"/>
</dbReference>
<gene>
    <name evidence="5" type="ORF">FGKAn22_11430</name>
</gene>
<dbReference type="AlphaFoldDB" id="A0AAN1T078"/>
<dbReference type="GO" id="GO:0046961">
    <property type="term" value="F:proton-transporting ATPase activity, rotational mechanism"/>
    <property type="evidence" value="ECO:0007669"/>
    <property type="project" value="InterPro"/>
</dbReference>
<dbReference type="InterPro" id="IPR002842">
    <property type="entry name" value="ATPase_V1_Esu"/>
</dbReference>
<reference evidence="5 6" key="1">
    <citation type="submission" date="2019-03" db="EMBL/GenBank/DDBJ databases">
        <title>Complete genome sequence of Ferrigenium kumadai strain An22, a microaerophilic iron-oxidizing bacterium isolated from a paddy field soil.</title>
        <authorList>
            <person name="Watanabe T."/>
            <person name="Asakawa S."/>
        </authorList>
    </citation>
    <scope>NUCLEOTIDE SEQUENCE [LARGE SCALE GENOMIC DNA]</scope>
    <source>
        <strain evidence="5 6">An22</strain>
    </source>
</reference>
<sequence length="213" mass="24137">MSATDDISGLETALEERARKLAEEHLANGHQARERILAETRQRLHIDEEREVLAAKAQAEHAYQQRVQAAELELRAGLDRVRWELVHAVLAKLPASLEEQVADQSHYLPLLLAYLSESALAIERDELIAQLNRRDWQRFHQNWETLARQTAPGKRLTLSPETLDSIGGVLVASADGNIRFDNTFEGRMERLDETLRGAIAERLEPRAMETPHG</sequence>
<evidence type="ECO:0000256" key="1">
    <source>
        <dbReference type="ARBA" id="ARBA00005901"/>
    </source>
</evidence>
<dbReference type="Proteomes" id="UP001319121">
    <property type="component" value="Chromosome"/>
</dbReference>
<evidence type="ECO:0000313" key="5">
    <source>
        <dbReference type="EMBL" id="BBI99450.1"/>
    </source>
</evidence>
<evidence type="ECO:0000256" key="2">
    <source>
        <dbReference type="ARBA" id="ARBA00020756"/>
    </source>
</evidence>
<dbReference type="KEGG" id="fku:FGKAn22_11430"/>
<keyword evidence="6" id="KW-1185">Reference proteome</keyword>
<keyword evidence="4" id="KW-0406">Ion transport</keyword>
<dbReference type="RefSeq" id="WP_212787025.1">
    <property type="nucleotide sequence ID" value="NZ_AP019536.1"/>
</dbReference>
<keyword evidence="3" id="KW-0813">Transport</keyword>